<feature type="transmembrane region" description="Helical" evidence="6">
    <location>
        <begin position="105"/>
        <end position="125"/>
    </location>
</feature>
<feature type="transmembrane region" description="Helical" evidence="6">
    <location>
        <begin position="20"/>
        <end position="41"/>
    </location>
</feature>
<dbReference type="RefSeq" id="WP_067966327.1">
    <property type="nucleotide sequence ID" value="NZ_CP015005.1"/>
</dbReference>
<accession>A0AAC8YNR5</accession>
<evidence type="ECO:0000256" key="5">
    <source>
        <dbReference type="ARBA" id="ARBA00023136"/>
    </source>
</evidence>
<evidence type="ECO:0000256" key="6">
    <source>
        <dbReference type="SAM" id="Phobius"/>
    </source>
</evidence>
<protein>
    <submittedName>
        <fullName evidence="9">Drug/metabolite transporter (DMT)-like permease</fullName>
    </submittedName>
</protein>
<dbReference type="GO" id="GO:0016020">
    <property type="term" value="C:membrane"/>
    <property type="evidence" value="ECO:0007669"/>
    <property type="project" value="UniProtKB-SubCell"/>
</dbReference>
<evidence type="ECO:0000313" key="11">
    <source>
        <dbReference type="Proteomes" id="UP000577697"/>
    </source>
</evidence>
<dbReference type="InterPro" id="IPR000620">
    <property type="entry name" value="EamA_dom"/>
</dbReference>
<dbReference type="Pfam" id="PF00892">
    <property type="entry name" value="EamA"/>
    <property type="match status" value="2"/>
</dbReference>
<proteinExistence type="inferred from homology"/>
<feature type="transmembrane region" description="Helical" evidence="6">
    <location>
        <begin position="190"/>
        <end position="212"/>
    </location>
</feature>
<dbReference type="InterPro" id="IPR050638">
    <property type="entry name" value="AA-Vitamin_Transporters"/>
</dbReference>
<feature type="domain" description="EamA" evidence="7">
    <location>
        <begin position="18"/>
        <end position="142"/>
    </location>
</feature>
<evidence type="ECO:0000313" key="9">
    <source>
        <dbReference type="EMBL" id="MBB3703933.1"/>
    </source>
</evidence>
<feature type="domain" description="EamA" evidence="7">
    <location>
        <begin position="159"/>
        <end position="292"/>
    </location>
</feature>
<dbReference type="AlphaFoldDB" id="A0AAC8YNR5"/>
<feature type="transmembrane region" description="Helical" evidence="6">
    <location>
        <begin position="80"/>
        <end position="99"/>
    </location>
</feature>
<dbReference type="Proteomes" id="UP000075755">
    <property type="component" value="Chromosome"/>
</dbReference>
<evidence type="ECO:0000256" key="3">
    <source>
        <dbReference type="ARBA" id="ARBA00022692"/>
    </source>
</evidence>
<evidence type="ECO:0000313" key="10">
    <source>
        <dbReference type="Proteomes" id="UP000075755"/>
    </source>
</evidence>
<reference evidence="8 10" key="1">
    <citation type="submission" date="2016-03" db="EMBL/GenBank/DDBJ databases">
        <title>Complete genome of Aminobacter aminovorans KCTC 2477.</title>
        <authorList>
            <person name="Kim K.M."/>
        </authorList>
    </citation>
    <scope>NUCLEOTIDE SEQUENCE [LARGE SCALE GENOMIC DNA]</scope>
    <source>
        <strain evidence="8 10">KCTC 2477</strain>
    </source>
</reference>
<dbReference type="EMBL" id="CP015005">
    <property type="protein sequence ID" value="AMS41718.1"/>
    <property type="molecule type" value="Genomic_DNA"/>
</dbReference>
<feature type="transmembrane region" description="Helical" evidence="6">
    <location>
        <begin position="277"/>
        <end position="293"/>
    </location>
</feature>
<evidence type="ECO:0000256" key="1">
    <source>
        <dbReference type="ARBA" id="ARBA00004141"/>
    </source>
</evidence>
<evidence type="ECO:0000313" key="8">
    <source>
        <dbReference type="EMBL" id="AMS41718.1"/>
    </source>
</evidence>
<evidence type="ECO:0000259" key="7">
    <source>
        <dbReference type="Pfam" id="PF00892"/>
    </source>
</evidence>
<dbReference type="SUPFAM" id="SSF103481">
    <property type="entry name" value="Multidrug resistance efflux transporter EmrE"/>
    <property type="match status" value="2"/>
</dbReference>
<keyword evidence="4 6" id="KW-1133">Transmembrane helix</keyword>
<dbReference type="EMBL" id="JACICB010000001">
    <property type="protein sequence ID" value="MBB3703933.1"/>
    <property type="molecule type" value="Genomic_DNA"/>
</dbReference>
<reference evidence="9 11" key="2">
    <citation type="submission" date="2020-08" db="EMBL/GenBank/DDBJ databases">
        <title>Genomic Encyclopedia of Type Strains, Phase IV (KMG-IV): sequencing the most valuable type-strain genomes for metagenomic binning, comparative biology and taxonomic classification.</title>
        <authorList>
            <person name="Goeker M."/>
        </authorList>
    </citation>
    <scope>NUCLEOTIDE SEQUENCE [LARGE SCALE GENOMIC DNA]</scope>
    <source>
        <strain evidence="9 11">DSM 10368</strain>
    </source>
</reference>
<evidence type="ECO:0000256" key="2">
    <source>
        <dbReference type="ARBA" id="ARBA00007362"/>
    </source>
</evidence>
<name>A0AAC8YNR5_AMIAI</name>
<organism evidence="8 10">
    <name type="scientific">Aminobacter aminovorans</name>
    <name type="common">Chelatobacter heintzii</name>
    <dbReference type="NCBI Taxonomy" id="83263"/>
    <lineage>
        <taxon>Bacteria</taxon>
        <taxon>Pseudomonadati</taxon>
        <taxon>Pseudomonadota</taxon>
        <taxon>Alphaproteobacteria</taxon>
        <taxon>Hyphomicrobiales</taxon>
        <taxon>Phyllobacteriaceae</taxon>
        <taxon>Aminobacter</taxon>
    </lineage>
</organism>
<keyword evidence="5 6" id="KW-0472">Membrane</keyword>
<feature type="transmembrane region" description="Helical" evidence="6">
    <location>
        <begin position="162"/>
        <end position="178"/>
    </location>
</feature>
<feature type="transmembrane region" description="Helical" evidence="6">
    <location>
        <begin position="132"/>
        <end position="150"/>
    </location>
</feature>
<feature type="transmembrane region" description="Helical" evidence="6">
    <location>
        <begin position="224"/>
        <end position="243"/>
    </location>
</feature>
<dbReference type="PANTHER" id="PTHR32322:SF2">
    <property type="entry name" value="EAMA DOMAIN-CONTAINING PROTEIN"/>
    <property type="match status" value="1"/>
</dbReference>
<keyword evidence="3 6" id="KW-0812">Transmembrane</keyword>
<dbReference type="KEGG" id="aak:AA2016_2793"/>
<comment type="similarity">
    <text evidence="2">Belongs to the EamA transporter family.</text>
</comment>
<gene>
    <name evidence="8" type="ORF">AA2016_2793</name>
    <name evidence="9" type="ORF">FHS67_000227</name>
</gene>
<comment type="subcellular location">
    <subcellularLocation>
        <location evidence="1">Membrane</location>
        <topology evidence="1">Multi-pass membrane protein</topology>
    </subcellularLocation>
</comment>
<dbReference type="InterPro" id="IPR037185">
    <property type="entry name" value="EmrE-like"/>
</dbReference>
<dbReference type="PANTHER" id="PTHR32322">
    <property type="entry name" value="INNER MEMBRANE TRANSPORTER"/>
    <property type="match status" value="1"/>
</dbReference>
<sequence length="300" mass="31410">MDARNTTQPARTVSRETIGLALGTLGVVIFGGTLPATRVALATLSPWFVTNGRAAMASLAAAALLLVLRKRLPRDDAPALFLAGLLLVFGFPIFSSIAMQTVPASHGGVVLGVLPLTTSIFATLIGGERPSSLFWACGVAGAALVVTFAISDSGMQLSSGDLFLFLAALSASLGYVVSGKLSRRMPGWEVICWSLILTAPISITGALLSWHPEFASASSEQTSAFFYLCFGSMFLGFFAWNVGLGMGGIARVSQVQLLQTFVTLAISAFLLGEHVGARTLIFALAVIAIVALGRRARVTR</sequence>
<dbReference type="Proteomes" id="UP000577697">
    <property type="component" value="Unassembled WGS sequence"/>
</dbReference>
<keyword evidence="11" id="KW-1185">Reference proteome</keyword>
<evidence type="ECO:0000256" key="4">
    <source>
        <dbReference type="ARBA" id="ARBA00022989"/>
    </source>
</evidence>
<feature type="transmembrane region" description="Helical" evidence="6">
    <location>
        <begin position="255"/>
        <end position="271"/>
    </location>
</feature>
<feature type="transmembrane region" description="Helical" evidence="6">
    <location>
        <begin position="47"/>
        <end position="68"/>
    </location>
</feature>